<organism evidence="3 4">
    <name type="scientific">Streptosporangium amethystogenes subsp. fukuiense</name>
    <dbReference type="NCBI Taxonomy" id="698418"/>
    <lineage>
        <taxon>Bacteria</taxon>
        <taxon>Bacillati</taxon>
        <taxon>Actinomycetota</taxon>
        <taxon>Actinomycetes</taxon>
        <taxon>Streptosporangiales</taxon>
        <taxon>Streptosporangiaceae</taxon>
        <taxon>Streptosporangium</taxon>
    </lineage>
</organism>
<protein>
    <recommendedName>
        <fullName evidence="5">Lipoprotein</fullName>
    </recommendedName>
</protein>
<keyword evidence="2" id="KW-0732">Signal</keyword>
<dbReference type="RefSeq" id="WP_343961188.1">
    <property type="nucleotide sequence ID" value="NZ_BAAAGK010000003.1"/>
</dbReference>
<dbReference type="EMBL" id="JBHTEE010000001">
    <property type="protein sequence ID" value="MFC7601072.1"/>
    <property type="molecule type" value="Genomic_DNA"/>
</dbReference>
<sequence>MRNAAPRAWTRLALPSAGPAALALLAAVVLTSGCGETPTPTTGAPGPATSSSPAATPELFGTEFQVAPEHDWSKGGPPPFEGVLRGWLTDVDEGGVAEYRPIRFTQSGGEDGHFDGPEEGDVTRYAAPIAEDVLFLADSGCDGSSQTYDKATNLGTERCTRQALIDNVKEAASLAGVEDLYRPALITTENGRITKVVEIFWQGGG</sequence>
<comment type="caution">
    <text evidence="3">The sequence shown here is derived from an EMBL/GenBank/DDBJ whole genome shotgun (WGS) entry which is preliminary data.</text>
</comment>
<evidence type="ECO:0000313" key="3">
    <source>
        <dbReference type="EMBL" id="MFC7601072.1"/>
    </source>
</evidence>
<dbReference type="PROSITE" id="PS51257">
    <property type="entry name" value="PROKAR_LIPOPROTEIN"/>
    <property type="match status" value="1"/>
</dbReference>
<evidence type="ECO:0000256" key="2">
    <source>
        <dbReference type="SAM" id="SignalP"/>
    </source>
</evidence>
<evidence type="ECO:0000256" key="1">
    <source>
        <dbReference type="SAM" id="MobiDB-lite"/>
    </source>
</evidence>
<keyword evidence="4" id="KW-1185">Reference proteome</keyword>
<evidence type="ECO:0000313" key="4">
    <source>
        <dbReference type="Proteomes" id="UP001596514"/>
    </source>
</evidence>
<reference evidence="4" key="1">
    <citation type="journal article" date="2019" name="Int. J. Syst. Evol. Microbiol.">
        <title>The Global Catalogue of Microorganisms (GCM) 10K type strain sequencing project: providing services to taxonomists for standard genome sequencing and annotation.</title>
        <authorList>
            <consortium name="The Broad Institute Genomics Platform"/>
            <consortium name="The Broad Institute Genome Sequencing Center for Infectious Disease"/>
            <person name="Wu L."/>
            <person name="Ma J."/>
        </authorList>
    </citation>
    <scope>NUCLEOTIDE SEQUENCE [LARGE SCALE GENOMIC DNA]</scope>
    <source>
        <strain evidence="4">JCM 10083</strain>
    </source>
</reference>
<feature type="signal peptide" evidence="2">
    <location>
        <begin position="1"/>
        <end position="26"/>
    </location>
</feature>
<dbReference type="Proteomes" id="UP001596514">
    <property type="component" value="Unassembled WGS sequence"/>
</dbReference>
<feature type="region of interest" description="Disordered" evidence="1">
    <location>
        <begin position="36"/>
        <end position="56"/>
    </location>
</feature>
<evidence type="ECO:0008006" key="5">
    <source>
        <dbReference type="Google" id="ProtNLM"/>
    </source>
</evidence>
<accession>A0ABW2SY55</accession>
<name>A0ABW2SY55_9ACTN</name>
<proteinExistence type="predicted"/>
<gene>
    <name evidence="3" type="ORF">ACFQVD_13290</name>
</gene>
<feature type="chain" id="PRO_5046243195" description="Lipoprotein" evidence="2">
    <location>
        <begin position="27"/>
        <end position="205"/>
    </location>
</feature>